<dbReference type="EnsemblMetazoa" id="GPPI034500-RA">
    <property type="protein sequence ID" value="GPPI034500-PA"/>
    <property type="gene ID" value="GPPI034500"/>
</dbReference>
<evidence type="ECO:0000313" key="1">
    <source>
        <dbReference type="EnsemblMetazoa" id="GPPI034500-PA"/>
    </source>
</evidence>
<reference evidence="1" key="2">
    <citation type="submission" date="2020-05" db="UniProtKB">
        <authorList>
            <consortium name="EnsemblMetazoa"/>
        </authorList>
    </citation>
    <scope>IDENTIFICATION</scope>
    <source>
        <strain evidence="1">IAEA</strain>
    </source>
</reference>
<dbReference type="AlphaFoldDB" id="A0A1B0BM75"/>
<dbReference type="EMBL" id="JXJN01016716">
    <property type="status" value="NOT_ANNOTATED_CDS"/>
    <property type="molecule type" value="Genomic_DNA"/>
</dbReference>
<dbReference type="VEuPathDB" id="VectorBase:GPPI034500"/>
<name>A0A1B0BM75_9MUSC</name>
<dbReference type="Proteomes" id="UP000092460">
    <property type="component" value="Unassembled WGS sequence"/>
</dbReference>
<accession>A0A1B0BM75</accession>
<evidence type="ECO:0000313" key="2">
    <source>
        <dbReference type="Proteomes" id="UP000092460"/>
    </source>
</evidence>
<reference evidence="2" key="1">
    <citation type="submission" date="2015-01" db="EMBL/GenBank/DDBJ databases">
        <authorList>
            <person name="Aksoy S."/>
            <person name="Warren W."/>
            <person name="Wilson R.K."/>
        </authorList>
    </citation>
    <scope>NUCLEOTIDE SEQUENCE [LARGE SCALE GENOMIC DNA]</scope>
    <source>
        <strain evidence="2">IAEA</strain>
    </source>
</reference>
<keyword evidence="2" id="KW-1185">Reference proteome</keyword>
<sequence length="128" mass="14317">MGDVKNNTDITMVCGTETSLVVLKSIRMMELGSNYLIKNNLTMLQGHFGASNSTSYSRFQHIELSSEPSEIERWNNIIVVSQEISELRAEILQPNKHVDANIAGVRNKLSAADLPRQQDLNDMEAKLV</sequence>
<organism evidence="1 2">
    <name type="scientific">Glossina palpalis gambiensis</name>
    <dbReference type="NCBI Taxonomy" id="67801"/>
    <lineage>
        <taxon>Eukaryota</taxon>
        <taxon>Metazoa</taxon>
        <taxon>Ecdysozoa</taxon>
        <taxon>Arthropoda</taxon>
        <taxon>Hexapoda</taxon>
        <taxon>Insecta</taxon>
        <taxon>Pterygota</taxon>
        <taxon>Neoptera</taxon>
        <taxon>Endopterygota</taxon>
        <taxon>Diptera</taxon>
        <taxon>Brachycera</taxon>
        <taxon>Muscomorpha</taxon>
        <taxon>Hippoboscoidea</taxon>
        <taxon>Glossinidae</taxon>
        <taxon>Glossina</taxon>
    </lineage>
</organism>
<protein>
    <submittedName>
        <fullName evidence="1">Uncharacterized protein</fullName>
    </submittedName>
</protein>
<proteinExistence type="predicted"/>